<evidence type="ECO:0000256" key="1">
    <source>
        <dbReference type="ARBA" id="ARBA00009981"/>
    </source>
</evidence>
<dbReference type="NCBIfam" id="TIGR01552">
    <property type="entry name" value="phd_fam"/>
    <property type="match status" value="1"/>
</dbReference>
<dbReference type="InterPro" id="IPR006442">
    <property type="entry name" value="Antitoxin_Phd/YefM"/>
</dbReference>
<name>A0A119CV34_THIDE</name>
<protein>
    <recommendedName>
        <fullName evidence="2">Antitoxin</fullName>
    </recommendedName>
</protein>
<dbReference type="InterPro" id="IPR036165">
    <property type="entry name" value="YefM-like_sf"/>
</dbReference>
<dbReference type="SUPFAM" id="SSF143120">
    <property type="entry name" value="YefM-like"/>
    <property type="match status" value="1"/>
</dbReference>
<dbReference type="OrthoDB" id="7069202at2"/>
<dbReference type="Gene3D" id="3.40.1620.10">
    <property type="entry name" value="YefM-like domain"/>
    <property type="match status" value="1"/>
</dbReference>
<dbReference type="Proteomes" id="UP000064243">
    <property type="component" value="Unassembled WGS sequence"/>
</dbReference>
<sequence length="90" mass="10315">MKFSTQVKPISYLKSHAAEIIRDITESREPMLITQNGEAKLVVMDVRSYEEHEETLALLKLLALGNREIEQGHFRTADEVFADIDREAVQ</sequence>
<comment type="function">
    <text evidence="2">Antitoxin component of a type II toxin-antitoxin (TA) system.</text>
</comment>
<reference evidence="3 4" key="1">
    <citation type="journal article" date="2015" name="Appl. Environ. Microbiol.">
        <title>Aerobic and Anaerobic Thiosulfate Oxidation by a Cold-Adapted, Subglacial Chemoautotroph.</title>
        <authorList>
            <person name="Harrold Z.R."/>
            <person name="Skidmore M.L."/>
            <person name="Hamilton T.L."/>
            <person name="Desch L."/>
            <person name="Amada K."/>
            <person name="van Gelder W."/>
            <person name="Glover K."/>
            <person name="Roden E.E."/>
            <person name="Boyd E.S."/>
        </authorList>
    </citation>
    <scope>NUCLEOTIDE SEQUENCE [LARGE SCALE GENOMIC DNA]</scope>
    <source>
        <strain evidence="3 4">RG</strain>
    </source>
</reference>
<dbReference type="EMBL" id="LDUG01000034">
    <property type="protein sequence ID" value="KVW94604.1"/>
    <property type="molecule type" value="Genomic_DNA"/>
</dbReference>
<comment type="caution">
    <text evidence="3">The sequence shown here is derived from an EMBL/GenBank/DDBJ whole genome shotgun (WGS) entry which is preliminary data.</text>
</comment>
<evidence type="ECO:0000256" key="2">
    <source>
        <dbReference type="RuleBase" id="RU362080"/>
    </source>
</evidence>
<dbReference type="RefSeq" id="WP_059756985.1">
    <property type="nucleotide sequence ID" value="NZ_LDUG01000034.1"/>
</dbReference>
<dbReference type="Pfam" id="PF02604">
    <property type="entry name" value="PhdYeFM_antitox"/>
    <property type="match status" value="1"/>
</dbReference>
<organism evidence="3 4">
    <name type="scientific">Thiobacillus denitrificans</name>
    <dbReference type="NCBI Taxonomy" id="36861"/>
    <lineage>
        <taxon>Bacteria</taxon>
        <taxon>Pseudomonadati</taxon>
        <taxon>Pseudomonadota</taxon>
        <taxon>Betaproteobacteria</taxon>
        <taxon>Nitrosomonadales</taxon>
        <taxon>Thiobacillaceae</taxon>
        <taxon>Thiobacillus</taxon>
    </lineage>
</organism>
<dbReference type="PATRIC" id="fig|36861.3.peg.2205"/>
<proteinExistence type="inferred from homology"/>
<comment type="similarity">
    <text evidence="1 2">Belongs to the phD/YefM antitoxin family.</text>
</comment>
<evidence type="ECO:0000313" key="3">
    <source>
        <dbReference type="EMBL" id="KVW94604.1"/>
    </source>
</evidence>
<accession>A0A119CV34</accession>
<evidence type="ECO:0000313" key="4">
    <source>
        <dbReference type="Proteomes" id="UP000064243"/>
    </source>
</evidence>
<dbReference type="PANTHER" id="PTHR33713">
    <property type="entry name" value="ANTITOXIN YAFN-RELATED"/>
    <property type="match status" value="1"/>
</dbReference>
<keyword evidence="4" id="KW-1185">Reference proteome</keyword>
<gene>
    <name evidence="3" type="ORF">ABW22_12130</name>
</gene>
<dbReference type="AlphaFoldDB" id="A0A119CV34"/>
<dbReference type="PANTHER" id="PTHR33713:SF11">
    <property type="entry name" value="PREVENT-HOST-DEATH FAMILY PROTEIN"/>
    <property type="match status" value="1"/>
</dbReference>
<dbReference type="InterPro" id="IPR051405">
    <property type="entry name" value="phD/YefM_antitoxin"/>
</dbReference>